<dbReference type="EMBL" id="CP034346">
    <property type="protein sequence ID" value="AZS15359.1"/>
    <property type="molecule type" value="Genomic_DNA"/>
</dbReference>
<dbReference type="RefSeq" id="WP_126998900.1">
    <property type="nucleotide sequence ID" value="NZ_CP034346.1"/>
</dbReference>
<dbReference type="OrthoDB" id="1676014at2"/>
<accession>A0A3S9UYE8</accession>
<keyword evidence="1" id="KW-0456">Lyase</keyword>
<keyword evidence="2" id="KW-1185">Reference proteome</keyword>
<dbReference type="GO" id="GO:0016829">
    <property type="term" value="F:lyase activity"/>
    <property type="evidence" value="ECO:0007669"/>
    <property type="project" value="UniProtKB-KW"/>
</dbReference>
<organism evidence="1 2">
    <name type="scientific">Paenibacillus lutimineralis</name>
    <dbReference type="NCBI Taxonomy" id="2707005"/>
    <lineage>
        <taxon>Bacteria</taxon>
        <taxon>Bacillati</taxon>
        <taxon>Bacillota</taxon>
        <taxon>Bacilli</taxon>
        <taxon>Bacillales</taxon>
        <taxon>Paenibacillaceae</taxon>
        <taxon>Paenibacillus</taxon>
    </lineage>
</organism>
<evidence type="ECO:0000313" key="2">
    <source>
        <dbReference type="Proteomes" id="UP000270678"/>
    </source>
</evidence>
<protein>
    <submittedName>
        <fullName evidence="1">Aspartate ammonia-lyase</fullName>
    </submittedName>
</protein>
<reference evidence="2" key="1">
    <citation type="submission" date="2018-12" db="EMBL/GenBank/DDBJ databases">
        <title>Complete genome sequence of Paenibacillus sp. MBLB1234.</title>
        <authorList>
            <person name="Nam Y.-D."/>
            <person name="Kang J."/>
            <person name="Chung W.-H."/>
            <person name="Park Y.S."/>
        </authorList>
    </citation>
    <scope>NUCLEOTIDE SEQUENCE [LARGE SCALE GENOMIC DNA]</scope>
    <source>
        <strain evidence="2">MBLB1234</strain>
    </source>
</reference>
<gene>
    <name evidence="1" type="ORF">EI981_13390</name>
</gene>
<dbReference type="AlphaFoldDB" id="A0A3S9UYE8"/>
<dbReference type="Proteomes" id="UP000270678">
    <property type="component" value="Chromosome"/>
</dbReference>
<proteinExistence type="predicted"/>
<sequence length="354" mass="39391">MAKFHSAESIKAARRQGTVETTVPFLLNGKQEEVTKKIVNGEMETYELDKPIGEMLTSESVRKELLQKVVLDVELGREEVPLLYKLIYDTISDPNFPKEFEAKWAMYGAVIFLEHLEGEEVKFGSLNAEEGPIARIKGYTAGFEYTKEIQLFNQTFNFEVLNKAFGEAHNALLNHLHLAPIIKYAYKAANKTSPAYVDEKGKALSNATNSHFVLSLRETLRNALRDARTAKRAGTILLANSADQEDIADALSSINIQATPYRALSGISDIIFYDGWEAPVGKKSYVYTGVPAGKAYLIRPKRGFKELIKQALQIQATMGDLTRLVEAQIVGDVWRGVFAAVEENVQEITLPGKA</sequence>
<name>A0A3S9UYE8_9BACL</name>
<evidence type="ECO:0000313" key="1">
    <source>
        <dbReference type="EMBL" id="AZS15359.1"/>
    </source>
</evidence>
<dbReference type="KEGG" id="plut:EI981_13390"/>